<dbReference type="Proteomes" id="UP000029981">
    <property type="component" value="Chromosome 1"/>
</dbReference>
<sequence length="101" mass="11732">MNIFFGVEIDTKLPLLGDKKWVMWISSFNVLVGPGKIRFIVCTARNFFQFSMAGPVVPRWHKHWTWNKKLAESAWKGPKPNSSELAATSACHQQFYLELRY</sequence>
<reference evidence="1 2" key="2">
    <citation type="journal article" date="2009" name="PLoS ONE">
        <title>An integrated genetic and cytogenetic map of the cucumber genome.</title>
        <authorList>
            <person name="Ren Y."/>
            <person name="Zhang Z."/>
            <person name="Liu J."/>
            <person name="Staub J.E."/>
            <person name="Han Y."/>
            <person name="Cheng Z."/>
            <person name="Li X."/>
            <person name="Lu J."/>
            <person name="Miao H."/>
            <person name="Kang H."/>
            <person name="Xie B."/>
            <person name="Gu X."/>
            <person name="Wang X."/>
            <person name="Du Y."/>
            <person name="Jin W."/>
            <person name="Huang S."/>
        </authorList>
    </citation>
    <scope>NUCLEOTIDE SEQUENCE [LARGE SCALE GENOMIC DNA]</scope>
    <source>
        <strain evidence="2">cv. 9930</strain>
    </source>
</reference>
<organism evidence="1 2">
    <name type="scientific">Cucumis sativus</name>
    <name type="common">Cucumber</name>
    <dbReference type="NCBI Taxonomy" id="3659"/>
    <lineage>
        <taxon>Eukaryota</taxon>
        <taxon>Viridiplantae</taxon>
        <taxon>Streptophyta</taxon>
        <taxon>Embryophyta</taxon>
        <taxon>Tracheophyta</taxon>
        <taxon>Spermatophyta</taxon>
        <taxon>Magnoliopsida</taxon>
        <taxon>eudicotyledons</taxon>
        <taxon>Gunneridae</taxon>
        <taxon>Pentapetalae</taxon>
        <taxon>rosids</taxon>
        <taxon>fabids</taxon>
        <taxon>Cucurbitales</taxon>
        <taxon>Cucurbitaceae</taxon>
        <taxon>Benincaseae</taxon>
        <taxon>Cucumis</taxon>
    </lineage>
</organism>
<keyword evidence="2" id="KW-1185">Reference proteome</keyword>
<protein>
    <submittedName>
        <fullName evidence="1">Uncharacterized protein</fullName>
    </submittedName>
</protein>
<dbReference type="AlphaFoldDB" id="A0A0A0LSG8"/>
<proteinExistence type="predicted"/>
<reference evidence="1 2" key="4">
    <citation type="journal article" date="2011" name="BMC Genomics">
        <title>RNA-Seq improves annotation of protein-coding genes in the cucumber genome.</title>
        <authorList>
            <person name="Li Z."/>
            <person name="Zhang Z."/>
            <person name="Yan P."/>
            <person name="Huang S."/>
            <person name="Fei Z."/>
            <person name="Lin K."/>
        </authorList>
    </citation>
    <scope>NUCLEOTIDE SEQUENCE [LARGE SCALE GENOMIC DNA]</scope>
    <source>
        <strain evidence="2">cv. 9930</strain>
    </source>
</reference>
<name>A0A0A0LSG8_CUCSA</name>
<dbReference type="Gramene" id="KGN64860">
    <property type="protein sequence ID" value="KGN64860"/>
    <property type="gene ID" value="Csa_1G132700"/>
</dbReference>
<dbReference type="STRING" id="3659.A0A0A0LSG8"/>
<dbReference type="EMBL" id="CM002922">
    <property type="protein sequence ID" value="KGN64860.1"/>
    <property type="molecule type" value="Genomic_DNA"/>
</dbReference>
<evidence type="ECO:0000313" key="1">
    <source>
        <dbReference type="EMBL" id="KGN64860.1"/>
    </source>
</evidence>
<accession>A0A0A0LSG8</accession>
<evidence type="ECO:0000313" key="2">
    <source>
        <dbReference type="Proteomes" id="UP000029981"/>
    </source>
</evidence>
<reference evidence="1 2" key="1">
    <citation type="journal article" date="2009" name="Nat. Genet.">
        <title>The genome of the cucumber, Cucumis sativus L.</title>
        <authorList>
            <person name="Huang S."/>
            <person name="Li R."/>
            <person name="Zhang Z."/>
            <person name="Li L."/>
            <person name="Gu X."/>
            <person name="Fan W."/>
            <person name="Lucas W.J."/>
            <person name="Wang X."/>
            <person name="Xie B."/>
            <person name="Ni P."/>
            <person name="Ren Y."/>
            <person name="Zhu H."/>
            <person name="Li J."/>
            <person name="Lin K."/>
            <person name="Jin W."/>
            <person name="Fei Z."/>
            <person name="Li G."/>
            <person name="Staub J."/>
            <person name="Kilian A."/>
            <person name="van der Vossen E.A."/>
            <person name="Wu Y."/>
            <person name="Guo J."/>
            <person name="He J."/>
            <person name="Jia Z."/>
            <person name="Ren Y."/>
            <person name="Tian G."/>
            <person name="Lu Y."/>
            <person name="Ruan J."/>
            <person name="Qian W."/>
            <person name="Wang M."/>
            <person name="Huang Q."/>
            <person name="Li B."/>
            <person name="Xuan Z."/>
            <person name="Cao J."/>
            <person name="Asan"/>
            <person name="Wu Z."/>
            <person name="Zhang J."/>
            <person name="Cai Q."/>
            <person name="Bai Y."/>
            <person name="Zhao B."/>
            <person name="Han Y."/>
            <person name="Li Y."/>
            <person name="Li X."/>
            <person name="Wang S."/>
            <person name="Shi Q."/>
            <person name="Liu S."/>
            <person name="Cho W.K."/>
            <person name="Kim J.Y."/>
            <person name="Xu Y."/>
            <person name="Heller-Uszynska K."/>
            <person name="Miao H."/>
            <person name="Cheng Z."/>
            <person name="Zhang S."/>
            <person name="Wu J."/>
            <person name="Yang Y."/>
            <person name="Kang H."/>
            <person name="Li M."/>
            <person name="Liang H."/>
            <person name="Ren X."/>
            <person name="Shi Z."/>
            <person name="Wen M."/>
            <person name="Jian M."/>
            <person name="Yang H."/>
            <person name="Zhang G."/>
            <person name="Yang Z."/>
            <person name="Chen R."/>
            <person name="Liu S."/>
            <person name="Li J."/>
            <person name="Ma L."/>
            <person name="Liu H."/>
            <person name="Zhou Y."/>
            <person name="Zhao J."/>
            <person name="Fang X."/>
            <person name="Li G."/>
            <person name="Fang L."/>
            <person name="Li Y."/>
            <person name="Liu D."/>
            <person name="Zheng H."/>
            <person name="Zhang Y."/>
            <person name="Qin N."/>
            <person name="Li Z."/>
            <person name="Yang G."/>
            <person name="Yang S."/>
            <person name="Bolund L."/>
            <person name="Kristiansen K."/>
            <person name="Zheng H."/>
            <person name="Li S."/>
            <person name="Zhang X."/>
            <person name="Yang H."/>
            <person name="Wang J."/>
            <person name="Sun R."/>
            <person name="Zhang B."/>
            <person name="Jiang S."/>
            <person name="Wang J."/>
            <person name="Du Y."/>
            <person name="Li S."/>
        </authorList>
    </citation>
    <scope>NUCLEOTIDE SEQUENCE [LARGE SCALE GENOMIC DNA]</scope>
    <source>
        <strain evidence="2">cv. 9930</strain>
    </source>
</reference>
<reference evidence="1 2" key="3">
    <citation type="journal article" date="2010" name="BMC Genomics">
        <title>Transcriptome sequencing and comparative analysis of cucumber flowers with different sex types.</title>
        <authorList>
            <person name="Guo S."/>
            <person name="Zheng Y."/>
            <person name="Joung J.G."/>
            <person name="Liu S."/>
            <person name="Zhang Z."/>
            <person name="Crasta O.R."/>
            <person name="Sobral B.W."/>
            <person name="Xu Y."/>
            <person name="Huang S."/>
            <person name="Fei Z."/>
        </authorList>
    </citation>
    <scope>NUCLEOTIDE SEQUENCE [LARGE SCALE GENOMIC DNA]</scope>
    <source>
        <strain evidence="2">cv. 9930</strain>
    </source>
</reference>
<gene>
    <name evidence="1" type="ORF">Csa_1G132700</name>
</gene>